<keyword evidence="3" id="KW-1185">Reference proteome</keyword>
<dbReference type="EMBL" id="BAABUJ010000004">
    <property type="protein sequence ID" value="GAA5794720.1"/>
    <property type="molecule type" value="Genomic_DNA"/>
</dbReference>
<organism evidence="2 3">
    <name type="scientific">Helicostylum pulchrum</name>
    <dbReference type="NCBI Taxonomy" id="562976"/>
    <lineage>
        <taxon>Eukaryota</taxon>
        <taxon>Fungi</taxon>
        <taxon>Fungi incertae sedis</taxon>
        <taxon>Mucoromycota</taxon>
        <taxon>Mucoromycotina</taxon>
        <taxon>Mucoromycetes</taxon>
        <taxon>Mucorales</taxon>
        <taxon>Mucorineae</taxon>
        <taxon>Mucoraceae</taxon>
        <taxon>Helicostylum</taxon>
    </lineage>
</organism>
<evidence type="ECO:0000313" key="3">
    <source>
        <dbReference type="Proteomes" id="UP001476247"/>
    </source>
</evidence>
<dbReference type="Proteomes" id="UP001476247">
    <property type="component" value="Unassembled WGS sequence"/>
</dbReference>
<feature type="compositionally biased region" description="Basic and acidic residues" evidence="1">
    <location>
        <begin position="48"/>
        <end position="105"/>
    </location>
</feature>
<feature type="region of interest" description="Disordered" evidence="1">
    <location>
        <begin position="37"/>
        <end position="105"/>
    </location>
</feature>
<comment type="caution">
    <text evidence="2">The sequence shown here is derived from an EMBL/GenBank/DDBJ whole genome shotgun (WGS) entry which is preliminary data.</text>
</comment>
<evidence type="ECO:0000256" key="1">
    <source>
        <dbReference type="SAM" id="MobiDB-lite"/>
    </source>
</evidence>
<protein>
    <submittedName>
        <fullName evidence="2">Uncharacterized protein</fullName>
    </submittedName>
</protein>
<evidence type="ECO:0000313" key="2">
    <source>
        <dbReference type="EMBL" id="GAA5794720.1"/>
    </source>
</evidence>
<sequence length="105" mass="11840">MYAKQAITDITKAYRSTIVSSVATSSFEVTAKRSMSAFSQMSGNDPDVLEKEKSKSLKAKDKEWNEKLASHSEAAVKADKEHDKPVKHLQDETIEHLEKKDKEDK</sequence>
<gene>
    <name evidence="2" type="ORF">HPULCUR_000066</name>
</gene>
<name>A0ABP9XKI8_9FUNG</name>
<proteinExistence type="predicted"/>
<accession>A0ABP9XKI8</accession>
<reference evidence="2 3" key="1">
    <citation type="submission" date="2024-04" db="EMBL/GenBank/DDBJ databases">
        <title>genome sequences of Mucor flavus KT1a and Helicostylum pulchrum KT1b strains isolation_sourced from the surface of a dry-aged beef.</title>
        <authorList>
            <person name="Toyotome T."/>
            <person name="Hosono M."/>
            <person name="Torimaru M."/>
            <person name="Fukuda K."/>
            <person name="Mikami N."/>
        </authorList>
    </citation>
    <scope>NUCLEOTIDE SEQUENCE [LARGE SCALE GENOMIC DNA]</scope>
    <source>
        <strain evidence="2 3">KT1b</strain>
    </source>
</reference>